<organism evidence="1 2">
    <name type="scientific">Phytophthora infestans</name>
    <name type="common">Potato late blight agent</name>
    <name type="synonym">Botrytis infestans</name>
    <dbReference type="NCBI Taxonomy" id="4787"/>
    <lineage>
        <taxon>Eukaryota</taxon>
        <taxon>Sar</taxon>
        <taxon>Stramenopiles</taxon>
        <taxon>Oomycota</taxon>
        <taxon>Peronosporomycetes</taxon>
        <taxon>Peronosporales</taxon>
        <taxon>Peronosporaceae</taxon>
        <taxon>Phytophthora</taxon>
    </lineage>
</organism>
<name>A0A833T0S8_PHYIN</name>
<dbReference type="AlphaFoldDB" id="A0A833T0S8"/>
<comment type="caution">
    <text evidence="1">The sequence shown here is derived from an EMBL/GenBank/DDBJ whole genome shotgun (WGS) entry which is preliminary data.</text>
</comment>
<keyword evidence="2" id="KW-1185">Reference proteome</keyword>
<evidence type="ECO:0000313" key="2">
    <source>
        <dbReference type="Proteomes" id="UP000602510"/>
    </source>
</evidence>
<accession>A0A833T0S8</accession>
<dbReference type="Proteomes" id="UP000602510">
    <property type="component" value="Unassembled WGS sequence"/>
</dbReference>
<gene>
    <name evidence="1" type="ORF">GN244_ATG02429</name>
</gene>
<evidence type="ECO:0000313" key="1">
    <source>
        <dbReference type="EMBL" id="KAF4045047.1"/>
    </source>
</evidence>
<sequence length="170" mass="18925">MPTPVLPIRQNSGLKMEGVTWAMTADMEPIVPIQAADVEPISPTQTAPKLGTPGTSQTSKRRITYAADEISHHALDRLGVNPDILKKEKGMKKLGICDGDIVQSEELRRYTGVSQMEPSSKAEFMFGFNDEQLHRERAIKRLGTTEQEIMDDYSRRVSRLGVSSPFPVKL</sequence>
<dbReference type="EMBL" id="WSZM01000055">
    <property type="protein sequence ID" value="KAF4045047.1"/>
    <property type="molecule type" value="Genomic_DNA"/>
</dbReference>
<proteinExistence type="predicted"/>
<reference evidence="1" key="1">
    <citation type="submission" date="2020-04" db="EMBL/GenBank/DDBJ databases">
        <title>Hybrid Assembly of Korean Phytophthora infestans isolates.</title>
        <authorList>
            <person name="Prokchorchik M."/>
            <person name="Lee Y."/>
            <person name="Seo J."/>
            <person name="Cho J.-H."/>
            <person name="Park Y.-E."/>
            <person name="Jang D.-C."/>
            <person name="Im J.-S."/>
            <person name="Choi J.-G."/>
            <person name="Park H.-J."/>
            <person name="Lee G.-B."/>
            <person name="Lee Y.-G."/>
            <person name="Hong S.-Y."/>
            <person name="Cho K."/>
            <person name="Sohn K.H."/>
        </authorList>
    </citation>
    <scope>NUCLEOTIDE SEQUENCE</scope>
    <source>
        <strain evidence="1">KR_1_A1</strain>
    </source>
</reference>
<protein>
    <submittedName>
        <fullName evidence="1">Uncharacterized protein</fullName>
    </submittedName>
</protein>